<protein>
    <recommendedName>
        <fullName evidence="3">Endonuclease/exonuclease/phosphatase domain-containing protein</fullName>
    </recommendedName>
</protein>
<dbReference type="Proteomes" id="UP000307440">
    <property type="component" value="Unassembled WGS sequence"/>
</dbReference>
<dbReference type="Gene3D" id="3.60.10.10">
    <property type="entry name" value="Endonuclease/exonuclease/phosphatase"/>
    <property type="match status" value="1"/>
</dbReference>
<dbReference type="InterPro" id="IPR036691">
    <property type="entry name" value="Endo/exonu/phosph_ase_sf"/>
</dbReference>
<dbReference type="STRING" id="230819.A0A5C3KNY0"/>
<dbReference type="AlphaFoldDB" id="A0A5C3KNY0"/>
<evidence type="ECO:0000313" key="2">
    <source>
        <dbReference type="Proteomes" id="UP000307440"/>
    </source>
</evidence>
<feature type="non-terminal residue" evidence="1">
    <location>
        <position position="1"/>
    </location>
</feature>
<proteinExistence type="predicted"/>
<feature type="non-terminal residue" evidence="1">
    <location>
        <position position="121"/>
    </location>
</feature>
<sequence length="121" mass="14208">TMTETSGKRLRVYQQKLHKSLEAQLAFINTVEDKYDILCIQEPHWDFWMTTRALRTWTVVRPSVELGEGKKYRAIIMVHKRMVTGSWERMNVESKDVVAVKVKSEGLTVFVYNIYNACEHN</sequence>
<evidence type="ECO:0000313" key="1">
    <source>
        <dbReference type="EMBL" id="TFK22074.1"/>
    </source>
</evidence>
<keyword evidence="2" id="KW-1185">Reference proteome</keyword>
<dbReference type="SUPFAM" id="SSF56219">
    <property type="entry name" value="DNase I-like"/>
    <property type="match status" value="1"/>
</dbReference>
<organism evidence="1 2">
    <name type="scientific">Coprinopsis marcescibilis</name>
    <name type="common">Agaric fungus</name>
    <name type="synonym">Psathyrella marcescibilis</name>
    <dbReference type="NCBI Taxonomy" id="230819"/>
    <lineage>
        <taxon>Eukaryota</taxon>
        <taxon>Fungi</taxon>
        <taxon>Dikarya</taxon>
        <taxon>Basidiomycota</taxon>
        <taxon>Agaricomycotina</taxon>
        <taxon>Agaricomycetes</taxon>
        <taxon>Agaricomycetidae</taxon>
        <taxon>Agaricales</taxon>
        <taxon>Agaricineae</taxon>
        <taxon>Psathyrellaceae</taxon>
        <taxon>Coprinopsis</taxon>
    </lineage>
</organism>
<dbReference type="EMBL" id="ML210250">
    <property type="protein sequence ID" value="TFK22074.1"/>
    <property type="molecule type" value="Genomic_DNA"/>
</dbReference>
<reference evidence="1 2" key="1">
    <citation type="journal article" date="2019" name="Nat. Ecol. Evol.">
        <title>Megaphylogeny resolves global patterns of mushroom evolution.</title>
        <authorList>
            <person name="Varga T."/>
            <person name="Krizsan K."/>
            <person name="Foldi C."/>
            <person name="Dima B."/>
            <person name="Sanchez-Garcia M."/>
            <person name="Sanchez-Ramirez S."/>
            <person name="Szollosi G.J."/>
            <person name="Szarkandi J.G."/>
            <person name="Papp V."/>
            <person name="Albert L."/>
            <person name="Andreopoulos W."/>
            <person name="Angelini C."/>
            <person name="Antonin V."/>
            <person name="Barry K.W."/>
            <person name="Bougher N.L."/>
            <person name="Buchanan P."/>
            <person name="Buyck B."/>
            <person name="Bense V."/>
            <person name="Catcheside P."/>
            <person name="Chovatia M."/>
            <person name="Cooper J."/>
            <person name="Damon W."/>
            <person name="Desjardin D."/>
            <person name="Finy P."/>
            <person name="Geml J."/>
            <person name="Haridas S."/>
            <person name="Hughes K."/>
            <person name="Justo A."/>
            <person name="Karasinski D."/>
            <person name="Kautmanova I."/>
            <person name="Kiss B."/>
            <person name="Kocsube S."/>
            <person name="Kotiranta H."/>
            <person name="LaButti K.M."/>
            <person name="Lechner B.E."/>
            <person name="Liimatainen K."/>
            <person name="Lipzen A."/>
            <person name="Lukacs Z."/>
            <person name="Mihaltcheva S."/>
            <person name="Morgado L.N."/>
            <person name="Niskanen T."/>
            <person name="Noordeloos M.E."/>
            <person name="Ohm R.A."/>
            <person name="Ortiz-Santana B."/>
            <person name="Ovrebo C."/>
            <person name="Racz N."/>
            <person name="Riley R."/>
            <person name="Savchenko A."/>
            <person name="Shiryaev A."/>
            <person name="Soop K."/>
            <person name="Spirin V."/>
            <person name="Szebenyi C."/>
            <person name="Tomsovsky M."/>
            <person name="Tulloss R.E."/>
            <person name="Uehling J."/>
            <person name="Grigoriev I.V."/>
            <person name="Vagvolgyi C."/>
            <person name="Papp T."/>
            <person name="Martin F.M."/>
            <person name="Miettinen O."/>
            <person name="Hibbett D.S."/>
            <person name="Nagy L.G."/>
        </authorList>
    </citation>
    <scope>NUCLEOTIDE SEQUENCE [LARGE SCALE GENOMIC DNA]</scope>
    <source>
        <strain evidence="1 2">CBS 121175</strain>
    </source>
</reference>
<evidence type="ECO:0008006" key="3">
    <source>
        <dbReference type="Google" id="ProtNLM"/>
    </source>
</evidence>
<name>A0A5C3KNY0_COPMA</name>
<dbReference type="OrthoDB" id="2840473at2759"/>
<gene>
    <name evidence="1" type="ORF">FA15DRAFT_555598</name>
</gene>
<accession>A0A5C3KNY0</accession>